<protein>
    <submittedName>
        <fullName evidence="2">Uncharacterized protein</fullName>
    </submittedName>
</protein>
<sequence length="117" mass="12501">EKSSKCACHEANSHRDSPVASNNLQASASRSVLANGKASTTPTTSHVSRSNEVKVPEKFTPCWLLSWYKDGEVVADAKISETDPLQEIHGMPIGFGAYIVCVITGLVDGAHVYNPTS</sequence>
<feature type="compositionally biased region" description="Basic and acidic residues" evidence="1">
    <location>
        <begin position="1"/>
        <end position="17"/>
    </location>
</feature>
<dbReference type="AlphaFoldDB" id="A0AAD4RUU7"/>
<dbReference type="Proteomes" id="UP001202328">
    <property type="component" value="Unassembled WGS sequence"/>
</dbReference>
<keyword evidence="3" id="KW-1185">Reference proteome</keyword>
<name>A0AAD4RUU7_9MAGN</name>
<accession>A0AAD4RUU7</accession>
<feature type="compositionally biased region" description="Polar residues" evidence="1">
    <location>
        <begin position="19"/>
        <end position="48"/>
    </location>
</feature>
<organism evidence="2 3">
    <name type="scientific">Papaver atlanticum</name>
    <dbReference type="NCBI Taxonomy" id="357466"/>
    <lineage>
        <taxon>Eukaryota</taxon>
        <taxon>Viridiplantae</taxon>
        <taxon>Streptophyta</taxon>
        <taxon>Embryophyta</taxon>
        <taxon>Tracheophyta</taxon>
        <taxon>Spermatophyta</taxon>
        <taxon>Magnoliopsida</taxon>
        <taxon>Ranunculales</taxon>
        <taxon>Papaveraceae</taxon>
        <taxon>Papaveroideae</taxon>
        <taxon>Papaver</taxon>
    </lineage>
</organism>
<evidence type="ECO:0000313" key="2">
    <source>
        <dbReference type="EMBL" id="KAI3832714.1"/>
    </source>
</evidence>
<evidence type="ECO:0000313" key="3">
    <source>
        <dbReference type="Proteomes" id="UP001202328"/>
    </source>
</evidence>
<comment type="caution">
    <text evidence="2">The sequence shown here is derived from an EMBL/GenBank/DDBJ whole genome shotgun (WGS) entry which is preliminary data.</text>
</comment>
<gene>
    <name evidence="2" type="ORF">MKW98_002260</name>
</gene>
<evidence type="ECO:0000256" key="1">
    <source>
        <dbReference type="SAM" id="MobiDB-lite"/>
    </source>
</evidence>
<feature type="non-terminal residue" evidence="2">
    <location>
        <position position="1"/>
    </location>
</feature>
<proteinExistence type="predicted"/>
<reference evidence="2" key="1">
    <citation type="submission" date="2022-04" db="EMBL/GenBank/DDBJ databases">
        <title>A functionally conserved STORR gene fusion in Papaver species that diverged 16.8 million years ago.</title>
        <authorList>
            <person name="Catania T."/>
        </authorList>
    </citation>
    <scope>NUCLEOTIDE SEQUENCE</scope>
    <source>
        <strain evidence="2">S-188037</strain>
    </source>
</reference>
<dbReference type="EMBL" id="JAJJMB010017986">
    <property type="protein sequence ID" value="KAI3832714.1"/>
    <property type="molecule type" value="Genomic_DNA"/>
</dbReference>
<feature type="region of interest" description="Disordered" evidence="1">
    <location>
        <begin position="1"/>
        <end position="51"/>
    </location>
</feature>